<keyword evidence="1" id="KW-0472">Membrane</keyword>
<name>A0A3M8D1N8_9BACL</name>
<accession>A0A3M8D1N8</accession>
<keyword evidence="1" id="KW-1133">Transmembrane helix</keyword>
<reference evidence="2 3" key="1">
    <citation type="submission" date="2018-10" db="EMBL/GenBank/DDBJ databases">
        <title>Phylogenomics of Brevibacillus.</title>
        <authorList>
            <person name="Dunlap C."/>
        </authorList>
    </citation>
    <scope>NUCLEOTIDE SEQUENCE [LARGE SCALE GENOMIC DNA]</scope>
    <source>
        <strain evidence="2 3">JCM 15716</strain>
    </source>
</reference>
<proteinExistence type="predicted"/>
<evidence type="ECO:0000256" key="1">
    <source>
        <dbReference type="SAM" id="Phobius"/>
    </source>
</evidence>
<dbReference type="RefSeq" id="WP_122920528.1">
    <property type="nucleotide sequence ID" value="NZ_RHHQ01000021.1"/>
</dbReference>
<sequence length="91" mass="9788">MAKKLGVLAMNLVLLLNGLILWAVTSITITGKSSIDPLPGVAAFFFYAITTIGANYLLFRMAGVKARKDAFTFSLFMVGGVAFLMAITHLM</sequence>
<feature type="transmembrane region" description="Helical" evidence="1">
    <location>
        <begin position="41"/>
        <end position="59"/>
    </location>
</feature>
<dbReference type="Proteomes" id="UP000271031">
    <property type="component" value="Unassembled WGS sequence"/>
</dbReference>
<protein>
    <submittedName>
        <fullName evidence="2">Uncharacterized protein</fullName>
    </submittedName>
</protein>
<keyword evidence="1" id="KW-0812">Transmembrane</keyword>
<evidence type="ECO:0000313" key="3">
    <source>
        <dbReference type="Proteomes" id="UP000271031"/>
    </source>
</evidence>
<keyword evidence="3" id="KW-1185">Reference proteome</keyword>
<organism evidence="2 3">
    <name type="scientific">Brevibacillus fluminis</name>
    <dbReference type="NCBI Taxonomy" id="511487"/>
    <lineage>
        <taxon>Bacteria</taxon>
        <taxon>Bacillati</taxon>
        <taxon>Bacillota</taxon>
        <taxon>Bacilli</taxon>
        <taxon>Bacillales</taxon>
        <taxon>Paenibacillaceae</taxon>
        <taxon>Brevibacillus</taxon>
    </lineage>
</organism>
<evidence type="ECO:0000313" key="2">
    <source>
        <dbReference type="EMBL" id="RNB81994.1"/>
    </source>
</evidence>
<comment type="caution">
    <text evidence="2">The sequence shown here is derived from an EMBL/GenBank/DDBJ whole genome shotgun (WGS) entry which is preliminary data.</text>
</comment>
<feature type="transmembrane region" description="Helical" evidence="1">
    <location>
        <begin position="7"/>
        <end position="29"/>
    </location>
</feature>
<feature type="transmembrane region" description="Helical" evidence="1">
    <location>
        <begin position="71"/>
        <end position="90"/>
    </location>
</feature>
<gene>
    <name evidence="2" type="ORF">EDM56_24320</name>
</gene>
<dbReference type="EMBL" id="RHHQ01000021">
    <property type="protein sequence ID" value="RNB81994.1"/>
    <property type="molecule type" value="Genomic_DNA"/>
</dbReference>
<dbReference type="AlphaFoldDB" id="A0A3M8D1N8"/>